<dbReference type="AlphaFoldDB" id="J0QME3"/>
<protein>
    <submittedName>
        <fullName evidence="1">Uncharacterized protein</fullName>
    </submittedName>
</protein>
<dbReference type="EMBL" id="AILX01000002">
    <property type="protein sequence ID" value="EJF86826.1"/>
    <property type="molecule type" value="Genomic_DNA"/>
</dbReference>
<gene>
    <name evidence="1" type="ORF">MCW_00049</name>
</gene>
<accession>J0QME3</accession>
<dbReference type="HOGENOM" id="CLU_3340649_0_0_5"/>
<sequence length="37" mass="4368">MTTILERGKVGQDKLDVLTYRLSSISFFIQEFFHSME</sequence>
<comment type="caution">
    <text evidence="1">The sequence shown here is derived from an EMBL/GenBank/DDBJ whole genome shotgun (WGS) entry which is preliminary data.</text>
</comment>
<evidence type="ECO:0000313" key="1">
    <source>
        <dbReference type="EMBL" id="EJF86826.1"/>
    </source>
</evidence>
<evidence type="ECO:0000313" key="2">
    <source>
        <dbReference type="Proteomes" id="UP000002646"/>
    </source>
</evidence>
<name>J0QME3_9HYPH</name>
<reference evidence="1 2" key="1">
    <citation type="submission" date="2012-03" db="EMBL/GenBank/DDBJ databases">
        <title>The Genome Sequence of Bartonella washoensis 085-0475.</title>
        <authorList>
            <consortium name="The Broad Institute Genome Sequencing Platform"/>
            <consortium name="The Broad Institute Genome Sequencing Center for Infectious Disease"/>
            <person name="Feldgarden M."/>
            <person name="Kirby J."/>
            <person name="Kosoy M."/>
            <person name="Birtles R."/>
            <person name="Probert W.S."/>
            <person name="Chiaraviglio L."/>
            <person name="Young S.K."/>
            <person name="Zeng Q."/>
            <person name="Gargeya S."/>
            <person name="Fitzgerald M."/>
            <person name="Haas B."/>
            <person name="Abouelleil A."/>
            <person name="Alvarado L."/>
            <person name="Arachchi H.M."/>
            <person name="Berlin A."/>
            <person name="Chapman S.B."/>
            <person name="Gearin G."/>
            <person name="Goldberg J."/>
            <person name="Griggs A."/>
            <person name="Gujja S."/>
            <person name="Hansen M."/>
            <person name="Heiman D."/>
            <person name="Howarth C."/>
            <person name="Larimer J."/>
            <person name="Lui A."/>
            <person name="MacDonald P.J.P."/>
            <person name="McCowen C."/>
            <person name="Montmayeur A."/>
            <person name="Murphy C."/>
            <person name="Neiman D."/>
            <person name="Pearson M."/>
            <person name="Priest M."/>
            <person name="Roberts A."/>
            <person name="Saif S."/>
            <person name="Shea T."/>
            <person name="Sisk P."/>
            <person name="Stolte C."/>
            <person name="Sykes S."/>
            <person name="Wortman J."/>
            <person name="Nusbaum C."/>
            <person name="Birren B."/>
        </authorList>
    </citation>
    <scope>NUCLEOTIDE SEQUENCE [LARGE SCALE GENOMIC DNA]</scope>
    <source>
        <strain evidence="1 2">085-0475</strain>
    </source>
</reference>
<dbReference type="Proteomes" id="UP000002646">
    <property type="component" value="Unassembled WGS sequence"/>
</dbReference>
<organism evidence="1 2">
    <name type="scientific">Cardidatus Bartonella washoeensis 085-0475</name>
    <dbReference type="NCBI Taxonomy" id="1094564"/>
    <lineage>
        <taxon>Bacteria</taxon>
        <taxon>Pseudomonadati</taxon>
        <taxon>Pseudomonadota</taxon>
        <taxon>Alphaproteobacteria</taxon>
        <taxon>Hyphomicrobiales</taxon>
        <taxon>Bartonellaceae</taxon>
        <taxon>Bartonella</taxon>
    </lineage>
</organism>
<proteinExistence type="predicted"/>
<dbReference type="PATRIC" id="fig|1094564.3.peg.62"/>